<evidence type="ECO:0000313" key="2">
    <source>
        <dbReference type="EMBL" id="MFI1962919.1"/>
    </source>
</evidence>
<dbReference type="EMBL" id="JBIRWE010000001">
    <property type="protein sequence ID" value="MFI1962919.1"/>
    <property type="molecule type" value="Genomic_DNA"/>
</dbReference>
<protein>
    <recommendedName>
        <fullName evidence="4">UL36 very large tegument protein</fullName>
    </recommendedName>
</protein>
<sequence length="489" mass="51503">MRNRQLPAPVREFADYLRELLDVLDPQVGWYGVFAQRDPDGIRACLEGAEVLPWDVVESLLQDLASRHGAAIAEEQRGVARGLHRASVAAYDAYAGGRDALLDRLDVMHRERQYAVARERESAAAAEAAESGEAADRLAAELAWARDDHARATARCAELRRRLEALPDLLGTPGEAQAAKTRVKAVVPRARGARFAGVEEPDEAETAAAAPPLMPRLPAPTASRTKPRGARYAFVDDSAEDGAEAVETVPAPRAPEPEAPTAAAAPRAPGAGAPVKPRGARFAGAYDPGADARTLDRPRTAHHETPELVAARRGAAALARRLVGLRAAGRSGEAHAVLCEVVTGPAGLLPLLAAELEHSGLAADVATLLWEAACLPPESLAAAAAAFVDEDRAEDCRALFRQAVARTAPEIAETILAFHGAGRAAEAAALLEALLRARTRDEAVRVAEENPGTLVPMLLEAAAAISSHHYGDLAHILRVTGLPGVPDLA</sequence>
<evidence type="ECO:0008006" key="4">
    <source>
        <dbReference type="Google" id="ProtNLM"/>
    </source>
</evidence>
<gene>
    <name evidence="2" type="ORF">ACH429_02015</name>
</gene>
<comment type="caution">
    <text evidence="2">The sequence shown here is derived from an EMBL/GenBank/DDBJ whole genome shotgun (WGS) entry which is preliminary data.</text>
</comment>
<organism evidence="2 3">
    <name type="scientific">Streptomyces pathocidini</name>
    <dbReference type="NCBI Taxonomy" id="1650571"/>
    <lineage>
        <taxon>Bacteria</taxon>
        <taxon>Bacillati</taxon>
        <taxon>Actinomycetota</taxon>
        <taxon>Actinomycetes</taxon>
        <taxon>Kitasatosporales</taxon>
        <taxon>Streptomycetaceae</taxon>
        <taxon>Streptomyces</taxon>
    </lineage>
</organism>
<evidence type="ECO:0000256" key="1">
    <source>
        <dbReference type="SAM" id="MobiDB-lite"/>
    </source>
</evidence>
<name>A0ABW7UJR8_9ACTN</name>
<feature type="compositionally biased region" description="Low complexity" evidence="1">
    <location>
        <begin position="259"/>
        <end position="281"/>
    </location>
</feature>
<feature type="region of interest" description="Disordered" evidence="1">
    <location>
        <begin position="196"/>
        <end position="228"/>
    </location>
</feature>
<accession>A0ABW7UJR8</accession>
<dbReference type="RefSeq" id="WP_398717946.1">
    <property type="nucleotide sequence ID" value="NZ_JBIRWE010000001.1"/>
</dbReference>
<evidence type="ECO:0000313" key="3">
    <source>
        <dbReference type="Proteomes" id="UP001611548"/>
    </source>
</evidence>
<reference evidence="2 3" key="1">
    <citation type="submission" date="2024-10" db="EMBL/GenBank/DDBJ databases">
        <title>The Natural Products Discovery Center: Release of the First 8490 Sequenced Strains for Exploring Actinobacteria Biosynthetic Diversity.</title>
        <authorList>
            <person name="Kalkreuter E."/>
            <person name="Kautsar S.A."/>
            <person name="Yang D."/>
            <person name="Bader C.D."/>
            <person name="Teijaro C.N."/>
            <person name="Fluegel L."/>
            <person name="Davis C.M."/>
            <person name="Simpson J.R."/>
            <person name="Lauterbach L."/>
            <person name="Steele A.D."/>
            <person name="Gui C."/>
            <person name="Meng S."/>
            <person name="Li G."/>
            <person name="Viehrig K."/>
            <person name="Ye F."/>
            <person name="Su P."/>
            <person name="Kiefer A.F."/>
            <person name="Nichols A."/>
            <person name="Cepeda A.J."/>
            <person name="Yan W."/>
            <person name="Fan B."/>
            <person name="Jiang Y."/>
            <person name="Adhikari A."/>
            <person name="Zheng C.-J."/>
            <person name="Schuster L."/>
            <person name="Cowan T.M."/>
            <person name="Smanski M.J."/>
            <person name="Chevrette M.G."/>
            <person name="De Carvalho L.P.S."/>
            <person name="Shen B."/>
        </authorList>
    </citation>
    <scope>NUCLEOTIDE SEQUENCE [LARGE SCALE GENOMIC DNA]</scope>
    <source>
        <strain evidence="2 3">NPDC020327</strain>
    </source>
</reference>
<dbReference type="Proteomes" id="UP001611548">
    <property type="component" value="Unassembled WGS sequence"/>
</dbReference>
<feature type="region of interest" description="Disordered" evidence="1">
    <location>
        <begin position="250"/>
        <end position="281"/>
    </location>
</feature>
<keyword evidence="3" id="KW-1185">Reference proteome</keyword>
<proteinExistence type="predicted"/>